<dbReference type="Proteomes" id="UP000234891">
    <property type="component" value="Unassembled WGS sequence"/>
</dbReference>
<feature type="domain" description="Response regulatory" evidence="4">
    <location>
        <begin position="5"/>
        <end position="123"/>
    </location>
</feature>
<evidence type="ECO:0000256" key="2">
    <source>
        <dbReference type="ARBA" id="ARBA00024867"/>
    </source>
</evidence>
<dbReference type="InterPro" id="IPR011006">
    <property type="entry name" value="CheY-like_superfamily"/>
</dbReference>
<dbReference type="GO" id="GO:0000160">
    <property type="term" value="P:phosphorelay signal transduction system"/>
    <property type="evidence" value="ECO:0007669"/>
    <property type="project" value="InterPro"/>
</dbReference>
<name>A0A2N5P9V2_MEDGN</name>
<comment type="caution">
    <text evidence="5">The sequence shown here is derived from an EMBL/GenBank/DDBJ whole genome shotgun (WGS) entry which is preliminary data.</text>
</comment>
<evidence type="ECO:0000256" key="1">
    <source>
        <dbReference type="ARBA" id="ARBA00018672"/>
    </source>
</evidence>
<dbReference type="SUPFAM" id="SSF52172">
    <property type="entry name" value="CheY-like"/>
    <property type="match status" value="1"/>
</dbReference>
<dbReference type="InterPro" id="IPR001789">
    <property type="entry name" value="Sig_transdc_resp-reg_receiver"/>
</dbReference>
<dbReference type="Gene3D" id="3.40.50.2300">
    <property type="match status" value="1"/>
</dbReference>
<accession>A0A2N5P9V2</accession>
<evidence type="ECO:0000256" key="3">
    <source>
        <dbReference type="PROSITE-ProRule" id="PRU00169"/>
    </source>
</evidence>
<dbReference type="AlphaFoldDB" id="A0A2N5P9V2"/>
<evidence type="ECO:0000259" key="4">
    <source>
        <dbReference type="PROSITE" id="PS50110"/>
    </source>
</evidence>
<keyword evidence="3" id="KW-0597">Phosphoprotein</keyword>
<evidence type="ECO:0000313" key="5">
    <source>
        <dbReference type="EMBL" id="PLT71917.1"/>
    </source>
</evidence>
<dbReference type="EMBL" id="NIHS01000017">
    <property type="protein sequence ID" value="PLT71917.1"/>
    <property type="molecule type" value="Genomic_DNA"/>
</dbReference>
<dbReference type="Pfam" id="PF00072">
    <property type="entry name" value="Response_reg"/>
    <property type="match status" value="1"/>
</dbReference>
<sequence length="162" mass="19440">MNKYLGLFIDDDQKNFESIKRLFSLKNIQLLPYENLPQDINEIYQKVIDQNVDFVIIDYDLGKQAVKYTGIDVLKNIREQDAEIYIIYLTNKDFVEDHIGEFDQTVKKKELAKEIDNVVRRLTRALSRDLSLKNEREIENNYKLQKEYLDERIEALKEYLRK</sequence>
<reference evidence="5 6" key="1">
    <citation type="journal article" date="2017" name="Genome Med.">
        <title>A novel Ruminococcus gnavus clade enriched in inflammatory bowel disease patients.</title>
        <authorList>
            <person name="Hall A.B."/>
            <person name="Yassour M."/>
            <person name="Sauk J."/>
            <person name="Garner A."/>
            <person name="Jiang X."/>
            <person name="Arthur T."/>
            <person name="Lagoudas G.K."/>
            <person name="Vatanen T."/>
            <person name="Fornelos N."/>
            <person name="Wilson R."/>
            <person name="Bertha M."/>
            <person name="Cohen M."/>
            <person name="Garber J."/>
            <person name="Khalili H."/>
            <person name="Gevers D."/>
            <person name="Ananthakrishnan A.N."/>
            <person name="Kugathasan S."/>
            <person name="Lander E.S."/>
            <person name="Blainey P."/>
            <person name="Vlamakis H."/>
            <person name="Xavier R.J."/>
            <person name="Huttenhower C."/>
        </authorList>
    </citation>
    <scope>NUCLEOTIDE SEQUENCE [LARGE SCALE GENOMIC DNA]</scope>
    <source>
        <strain evidence="5 6">RJX1124</strain>
    </source>
</reference>
<gene>
    <name evidence="5" type="ORF">CDL26_10345</name>
</gene>
<organism evidence="5 6">
    <name type="scientific">Mediterraneibacter gnavus</name>
    <name type="common">Ruminococcus gnavus</name>
    <dbReference type="NCBI Taxonomy" id="33038"/>
    <lineage>
        <taxon>Bacteria</taxon>
        <taxon>Bacillati</taxon>
        <taxon>Bacillota</taxon>
        <taxon>Clostridia</taxon>
        <taxon>Lachnospirales</taxon>
        <taxon>Lachnospiraceae</taxon>
        <taxon>Mediterraneibacter</taxon>
    </lineage>
</organism>
<evidence type="ECO:0000313" key="6">
    <source>
        <dbReference type="Proteomes" id="UP000234891"/>
    </source>
</evidence>
<protein>
    <recommendedName>
        <fullName evidence="1">Stage 0 sporulation protein A homolog</fullName>
    </recommendedName>
</protein>
<proteinExistence type="predicted"/>
<dbReference type="RefSeq" id="WP_101870892.1">
    <property type="nucleotide sequence ID" value="NZ_NIHS01000017.1"/>
</dbReference>
<comment type="function">
    <text evidence="2">May play the central regulatory role in sporulation. It may be an element of the effector pathway responsible for the activation of sporulation genes in response to nutritional stress. Spo0A may act in concert with spo0H (a sigma factor) to control the expression of some genes that are critical to the sporulation process.</text>
</comment>
<feature type="modified residue" description="4-aspartylphosphate" evidence="3">
    <location>
        <position position="58"/>
    </location>
</feature>
<dbReference type="PROSITE" id="PS50110">
    <property type="entry name" value="RESPONSE_REGULATORY"/>
    <property type="match status" value="1"/>
</dbReference>